<gene>
    <name evidence="3" type="ORF">GCM10010502_17090</name>
</gene>
<dbReference type="InterPro" id="IPR029052">
    <property type="entry name" value="Metallo-depent_PP-like"/>
</dbReference>
<dbReference type="InterPro" id="IPR004843">
    <property type="entry name" value="Calcineurin-like_PHP"/>
</dbReference>
<comment type="caution">
    <text evidence="3">The sequence shown here is derived from an EMBL/GenBank/DDBJ whole genome shotgun (WGS) entry which is preliminary data.</text>
</comment>
<evidence type="ECO:0000313" key="4">
    <source>
        <dbReference type="Proteomes" id="UP000610124"/>
    </source>
</evidence>
<feature type="region of interest" description="Disordered" evidence="1">
    <location>
        <begin position="67"/>
        <end position="169"/>
    </location>
</feature>
<evidence type="ECO:0000259" key="2">
    <source>
        <dbReference type="Pfam" id="PF00149"/>
    </source>
</evidence>
<dbReference type="PANTHER" id="PTHR46546:SF4">
    <property type="entry name" value="SHEWANELLA-LIKE PROTEIN PHOSPHATASE 1"/>
    <property type="match status" value="1"/>
</dbReference>
<dbReference type="Proteomes" id="UP000610124">
    <property type="component" value="Unassembled WGS sequence"/>
</dbReference>
<dbReference type="SUPFAM" id="SSF56300">
    <property type="entry name" value="Metallo-dependent phosphatases"/>
    <property type="match status" value="1"/>
</dbReference>
<feature type="region of interest" description="Disordered" evidence="1">
    <location>
        <begin position="1"/>
        <end position="44"/>
    </location>
</feature>
<proteinExistence type="predicted"/>
<dbReference type="Gene3D" id="3.60.21.10">
    <property type="match status" value="1"/>
</dbReference>
<organism evidence="3 4">
    <name type="scientific">Kitasatospora aureofaciens</name>
    <name type="common">Streptomyces aureofaciens</name>
    <dbReference type="NCBI Taxonomy" id="1894"/>
    <lineage>
        <taxon>Bacteria</taxon>
        <taxon>Bacillati</taxon>
        <taxon>Actinomycetota</taxon>
        <taxon>Actinomycetes</taxon>
        <taxon>Kitasatosporales</taxon>
        <taxon>Streptomycetaceae</taxon>
        <taxon>Kitasatospora</taxon>
    </lineage>
</organism>
<dbReference type="RefSeq" id="WP_305953122.1">
    <property type="nucleotide sequence ID" value="NZ_BMUB01000003.1"/>
</dbReference>
<evidence type="ECO:0000313" key="3">
    <source>
        <dbReference type="EMBL" id="GGU66615.1"/>
    </source>
</evidence>
<feature type="compositionally biased region" description="Basic and acidic residues" evidence="1">
    <location>
        <begin position="1"/>
        <end position="22"/>
    </location>
</feature>
<dbReference type="AlphaFoldDB" id="A0A8H9HHH9"/>
<evidence type="ECO:0000256" key="1">
    <source>
        <dbReference type="SAM" id="MobiDB-lite"/>
    </source>
</evidence>
<dbReference type="Pfam" id="PF00149">
    <property type="entry name" value="Metallophos"/>
    <property type="match status" value="1"/>
</dbReference>
<dbReference type="GeneID" id="97484870"/>
<reference evidence="3" key="2">
    <citation type="submission" date="2020-09" db="EMBL/GenBank/DDBJ databases">
        <authorList>
            <person name="Sun Q."/>
            <person name="Ohkuma M."/>
        </authorList>
    </citation>
    <scope>NUCLEOTIDE SEQUENCE</scope>
    <source>
        <strain evidence="3">JCM 4434</strain>
    </source>
</reference>
<accession>A0A8H9HHH9</accession>
<name>A0A8H9HHH9_KITAU</name>
<dbReference type="GO" id="GO:0016787">
    <property type="term" value="F:hydrolase activity"/>
    <property type="evidence" value="ECO:0007669"/>
    <property type="project" value="InterPro"/>
</dbReference>
<feature type="compositionally biased region" description="Pro residues" evidence="1">
    <location>
        <begin position="150"/>
        <end position="169"/>
    </location>
</feature>
<dbReference type="EMBL" id="BMUB01000003">
    <property type="protein sequence ID" value="GGU66615.1"/>
    <property type="molecule type" value="Genomic_DNA"/>
</dbReference>
<dbReference type="PANTHER" id="PTHR46546">
    <property type="entry name" value="SHEWANELLA-LIKE PROTEIN PHOSPHATASE 1"/>
    <property type="match status" value="1"/>
</dbReference>
<feature type="domain" description="Calcineurin-like phosphoesterase" evidence="2">
    <location>
        <begin position="173"/>
        <end position="389"/>
    </location>
</feature>
<protein>
    <recommendedName>
        <fullName evidence="2">Calcineurin-like phosphoesterase domain-containing protein</fullName>
    </recommendedName>
</protein>
<reference evidence="3" key="1">
    <citation type="journal article" date="2014" name="Int. J. Syst. Evol. Microbiol.">
        <title>Complete genome sequence of Corynebacterium casei LMG S-19264T (=DSM 44701T), isolated from a smear-ripened cheese.</title>
        <authorList>
            <consortium name="US DOE Joint Genome Institute (JGI-PGF)"/>
            <person name="Walter F."/>
            <person name="Albersmeier A."/>
            <person name="Kalinowski J."/>
            <person name="Ruckert C."/>
        </authorList>
    </citation>
    <scope>NUCLEOTIDE SEQUENCE</scope>
    <source>
        <strain evidence="3">JCM 4434</strain>
    </source>
</reference>
<sequence>MTPEDRFPGPEHPHSGPRHQPDLDVLPYGTYYEPEPATGYQGAPYDAETYSGYGGARYLEQHWPVDGQGHGHTVHAQGTGTDHGPVDQSAVFSHQGQGPGDYEDAYETAGYEGGYDAQDHPGYEPTLPDQPSPALQLADRDDPPTIELGPPLPDPAAPTYPYPAPGPGEPPGPVYVVGDVHGYLDELRAELHHQGLIDADGHWSAGRARIWFLGDFTDRGPDGIGVIDLVMQLAAEAAAAGGYCRALMGNHELLFLGAHKYGDEPVQSTAGTASFLAAWRLNGGQQNDLDRLEAHHISWLSRLPAIGLEDGHLLLHSDTTAYLEYGESIPDVNDAVHGVLADGGVDEWWDCFRRFTKRFAFRGDAGPTAVHELLDTYGGSRIVHGHSPIPYLTGAVHADDGQPPHIPGPYVYADDLAVAMDGGVTMEGRLLVARLPI</sequence>